<reference evidence="3" key="1">
    <citation type="submission" date="2016-10" db="EMBL/GenBank/DDBJ databases">
        <authorList>
            <person name="Varghese N."/>
            <person name="Submissions S."/>
        </authorList>
    </citation>
    <scope>NUCLEOTIDE SEQUENCE [LARGE SCALE GENOMIC DNA]</scope>
    <source>
        <strain evidence="3">MPL-11</strain>
    </source>
</reference>
<protein>
    <submittedName>
        <fullName evidence="2">Uncharacterized protein YoxC, contains an MCP-like domain</fullName>
    </submittedName>
</protein>
<dbReference type="InterPro" id="IPR009293">
    <property type="entry name" value="UPF0478"/>
</dbReference>
<proteinExistence type="predicted"/>
<organism evidence="2 3">
    <name type="scientific">Carnobacterium viridans</name>
    <dbReference type="NCBI Taxonomy" id="174587"/>
    <lineage>
        <taxon>Bacteria</taxon>
        <taxon>Bacillati</taxon>
        <taxon>Bacillota</taxon>
        <taxon>Bacilli</taxon>
        <taxon>Lactobacillales</taxon>
        <taxon>Carnobacteriaceae</taxon>
        <taxon>Carnobacterium</taxon>
    </lineage>
</organism>
<evidence type="ECO:0000313" key="2">
    <source>
        <dbReference type="EMBL" id="SDQ34599.1"/>
    </source>
</evidence>
<keyword evidence="1" id="KW-0472">Membrane</keyword>
<dbReference type="RefSeq" id="WP_089977442.1">
    <property type="nucleotide sequence ID" value="NZ_CP084916.1"/>
</dbReference>
<dbReference type="Gene3D" id="1.20.1170.10">
    <property type="match status" value="1"/>
</dbReference>
<keyword evidence="3" id="KW-1185">Reference proteome</keyword>
<dbReference type="OrthoDB" id="2166352at2"/>
<gene>
    <name evidence="2" type="ORF">SAMN04487752_1899</name>
</gene>
<feature type="transmembrane region" description="Helical" evidence="1">
    <location>
        <begin position="6"/>
        <end position="26"/>
    </location>
</feature>
<name>A0A1H1A4P8_9LACT</name>
<sequence>MSIEFIIAIGIVVLALVALVIVGILMGKKVGSLMKEINSTQTTVQDQITHFTKETDAITSKIDHMTTRVDSMTKDVAVKQAYISDFTQTTADFGDSINDLKQNSTKVASYFLSSSRRKVTVTPPRITKVGKTALKMYQSRKNRTKKRFSFN</sequence>
<evidence type="ECO:0000313" key="3">
    <source>
        <dbReference type="Proteomes" id="UP000199481"/>
    </source>
</evidence>
<dbReference type="Pfam" id="PF06103">
    <property type="entry name" value="DUF948"/>
    <property type="match status" value="1"/>
</dbReference>
<keyword evidence="1" id="KW-0812">Transmembrane</keyword>
<keyword evidence="1" id="KW-1133">Transmembrane helix</keyword>
<accession>A0A1H1A4P8</accession>
<dbReference type="AlphaFoldDB" id="A0A1H1A4P8"/>
<dbReference type="Proteomes" id="UP000199481">
    <property type="component" value="Unassembled WGS sequence"/>
</dbReference>
<dbReference type="EMBL" id="FNJW01000008">
    <property type="protein sequence ID" value="SDQ34599.1"/>
    <property type="molecule type" value="Genomic_DNA"/>
</dbReference>
<evidence type="ECO:0000256" key="1">
    <source>
        <dbReference type="SAM" id="Phobius"/>
    </source>
</evidence>